<evidence type="ECO:0000313" key="2">
    <source>
        <dbReference type="Proteomes" id="UP000255460"/>
    </source>
</evidence>
<evidence type="ECO:0000313" key="1">
    <source>
        <dbReference type="EMBL" id="STE86400.1"/>
    </source>
</evidence>
<dbReference type="EMBL" id="UFZQ01000001">
    <property type="protein sequence ID" value="STE86400.1"/>
    <property type="molecule type" value="Genomic_DNA"/>
</dbReference>
<accession>A0A376KWK8</accession>
<sequence length="70" mass="8395">MTVIFHRQYAREADRCRGFPDWKMHNNCKPLRIFVFQVCQCLAKHHALAGTVTVDQGELTFQARFVKWWR</sequence>
<organism evidence="1 2">
    <name type="scientific">Escherichia coli</name>
    <dbReference type="NCBI Taxonomy" id="562"/>
    <lineage>
        <taxon>Bacteria</taxon>
        <taxon>Pseudomonadati</taxon>
        <taxon>Pseudomonadota</taxon>
        <taxon>Gammaproteobacteria</taxon>
        <taxon>Enterobacterales</taxon>
        <taxon>Enterobacteriaceae</taxon>
        <taxon>Escherichia</taxon>
    </lineage>
</organism>
<protein>
    <submittedName>
        <fullName evidence="1">Uncharacterized protein</fullName>
    </submittedName>
</protein>
<dbReference type="AlphaFoldDB" id="A0A376KWK8"/>
<proteinExistence type="predicted"/>
<name>A0A376KWK8_ECOLX</name>
<dbReference type="Proteomes" id="UP000255460">
    <property type="component" value="Unassembled WGS sequence"/>
</dbReference>
<reference evidence="1 2" key="1">
    <citation type="submission" date="2018-06" db="EMBL/GenBank/DDBJ databases">
        <authorList>
            <consortium name="Pathogen Informatics"/>
            <person name="Doyle S."/>
        </authorList>
    </citation>
    <scope>NUCLEOTIDE SEQUENCE [LARGE SCALE GENOMIC DNA]</scope>
    <source>
        <strain evidence="1 2">NCTC10418</strain>
    </source>
</reference>
<gene>
    <name evidence="1" type="ORF">NCTC10418_04041</name>
</gene>